<sequence length="130" mass="14676">MALAQYVDSGLFAPRKIADAFRTTREEIARTAGLGKDAIQRKDRIRSVKTQRRLRQMIEIVNKVEPRFGSGLMAYAWYRCEPLSGFSGQTAMQLVRDGRSDEVLDHIDAVDAGIHAWFRPMRMKVSSAGC</sequence>
<evidence type="ECO:0000313" key="2">
    <source>
        <dbReference type="Proteomes" id="UP000319824"/>
    </source>
</evidence>
<organism evidence="1 2">
    <name type="scientific">Rhizobium mongolense USDA 1844</name>
    <dbReference type="NCBI Taxonomy" id="1079460"/>
    <lineage>
        <taxon>Bacteria</taxon>
        <taxon>Pseudomonadati</taxon>
        <taxon>Pseudomonadota</taxon>
        <taxon>Alphaproteobacteria</taxon>
        <taxon>Hyphomicrobiales</taxon>
        <taxon>Rhizobiaceae</taxon>
        <taxon>Rhizobium/Agrobacterium group</taxon>
        <taxon>Rhizobium</taxon>
    </lineage>
</organism>
<name>A0A559TGP5_9HYPH</name>
<evidence type="ECO:0000313" key="1">
    <source>
        <dbReference type="EMBL" id="TVZ73780.1"/>
    </source>
</evidence>
<reference evidence="1 2" key="1">
    <citation type="submission" date="2019-06" db="EMBL/GenBank/DDBJ databases">
        <title>Pac Bio to generate improved reference genome sequences for organisms with transposon mutant libraries (support for FEBA project).</title>
        <authorList>
            <person name="Blow M."/>
        </authorList>
    </citation>
    <scope>NUCLEOTIDE SEQUENCE [LARGE SCALE GENOMIC DNA]</scope>
    <source>
        <strain evidence="1 2">USDA 1844</strain>
    </source>
</reference>
<accession>A0A559TGP5</accession>
<comment type="caution">
    <text evidence="1">The sequence shown here is derived from an EMBL/GenBank/DDBJ whole genome shotgun (WGS) entry which is preliminary data.</text>
</comment>
<dbReference type="EMBL" id="VISO01000002">
    <property type="protein sequence ID" value="TVZ73780.1"/>
    <property type="molecule type" value="Genomic_DNA"/>
</dbReference>
<gene>
    <name evidence="1" type="ORF">BCL32_2040</name>
</gene>
<protein>
    <submittedName>
        <fullName evidence="1">Uncharacterized protein DUF2384</fullName>
    </submittedName>
</protein>
<proteinExistence type="predicted"/>
<dbReference type="RefSeq" id="WP_022712781.1">
    <property type="nucleotide sequence ID" value="NZ_ATTQ01000001.1"/>
</dbReference>
<dbReference type="AlphaFoldDB" id="A0A559TGP5"/>
<dbReference type="Proteomes" id="UP000319824">
    <property type="component" value="Unassembled WGS sequence"/>
</dbReference>